<dbReference type="Proteomes" id="UP001353858">
    <property type="component" value="Unassembled WGS sequence"/>
</dbReference>
<organism evidence="3 4">
    <name type="scientific">Aquatica leii</name>
    <dbReference type="NCBI Taxonomy" id="1421715"/>
    <lineage>
        <taxon>Eukaryota</taxon>
        <taxon>Metazoa</taxon>
        <taxon>Ecdysozoa</taxon>
        <taxon>Arthropoda</taxon>
        <taxon>Hexapoda</taxon>
        <taxon>Insecta</taxon>
        <taxon>Pterygota</taxon>
        <taxon>Neoptera</taxon>
        <taxon>Endopterygota</taxon>
        <taxon>Coleoptera</taxon>
        <taxon>Polyphaga</taxon>
        <taxon>Elateriformia</taxon>
        <taxon>Elateroidea</taxon>
        <taxon>Lampyridae</taxon>
        <taxon>Luciolinae</taxon>
        <taxon>Aquatica</taxon>
    </lineage>
</organism>
<feature type="domain" description="C2H2-type" evidence="2">
    <location>
        <begin position="2"/>
        <end position="29"/>
    </location>
</feature>
<sequence>MFKCTNCNKSFTKKYNLTRHSRESCLEKVLFNNLDTYCECCEIHVNNKMYQAHLRTLKHKNNCELELRNDVMILKRTFKSRIVSYRVYGKSTLSINVNEFLNELKSKVLNLVEENIERLNAIKFNVELYGEYFLQTKELLEIKSFNTRYKEACRSDNLDNILQELFAILGKKCSEFQERDSDWAIPHIPKRSGENM</sequence>
<keyword evidence="1" id="KW-0479">Metal-binding</keyword>
<keyword evidence="1" id="KW-0862">Zinc</keyword>
<comment type="caution">
    <text evidence="3">The sequence shown here is derived from an EMBL/GenBank/DDBJ whole genome shotgun (WGS) entry which is preliminary data.</text>
</comment>
<name>A0AAN7PG05_9COLE</name>
<dbReference type="AlphaFoldDB" id="A0AAN7PG05"/>
<accession>A0AAN7PG05</accession>
<dbReference type="PROSITE" id="PS50157">
    <property type="entry name" value="ZINC_FINGER_C2H2_2"/>
    <property type="match status" value="1"/>
</dbReference>
<gene>
    <name evidence="3" type="ORF">RN001_001099</name>
</gene>
<protein>
    <recommendedName>
        <fullName evidence="2">C2H2-type domain-containing protein</fullName>
    </recommendedName>
</protein>
<dbReference type="EMBL" id="JARPUR010000001">
    <property type="protein sequence ID" value="KAK4884828.1"/>
    <property type="molecule type" value="Genomic_DNA"/>
</dbReference>
<keyword evidence="1" id="KW-0863">Zinc-finger</keyword>
<evidence type="ECO:0000313" key="3">
    <source>
        <dbReference type="EMBL" id="KAK4884828.1"/>
    </source>
</evidence>
<evidence type="ECO:0000313" key="4">
    <source>
        <dbReference type="Proteomes" id="UP001353858"/>
    </source>
</evidence>
<evidence type="ECO:0000259" key="2">
    <source>
        <dbReference type="PROSITE" id="PS50157"/>
    </source>
</evidence>
<keyword evidence="4" id="KW-1185">Reference proteome</keyword>
<proteinExistence type="predicted"/>
<dbReference type="InterPro" id="IPR013087">
    <property type="entry name" value="Znf_C2H2_type"/>
</dbReference>
<reference evidence="4" key="1">
    <citation type="submission" date="2023-01" db="EMBL/GenBank/DDBJ databases">
        <title>Key to firefly adult light organ development and bioluminescence: homeobox transcription factors regulate luciferase expression and transportation to peroxisome.</title>
        <authorList>
            <person name="Fu X."/>
        </authorList>
    </citation>
    <scope>NUCLEOTIDE SEQUENCE [LARGE SCALE GENOMIC DNA]</scope>
</reference>
<evidence type="ECO:0000256" key="1">
    <source>
        <dbReference type="PROSITE-ProRule" id="PRU00042"/>
    </source>
</evidence>
<dbReference type="GO" id="GO:0008270">
    <property type="term" value="F:zinc ion binding"/>
    <property type="evidence" value="ECO:0007669"/>
    <property type="project" value="UniProtKB-KW"/>
</dbReference>
<dbReference type="Gene3D" id="3.30.160.60">
    <property type="entry name" value="Classic Zinc Finger"/>
    <property type="match status" value="1"/>
</dbReference>